<dbReference type="SUPFAM" id="SSF101498">
    <property type="entry name" value="Anti-sigma factor FlgM"/>
    <property type="match status" value="1"/>
</dbReference>
<feature type="domain" description="Anti-sigma-28 factor FlgM C-terminal" evidence="10">
    <location>
        <begin position="44"/>
        <end position="98"/>
    </location>
</feature>
<keyword evidence="12" id="KW-1185">Reference proteome</keyword>
<dbReference type="EMBL" id="RJVQ01000002">
    <property type="protein sequence ID" value="RQW63988.1"/>
    <property type="molecule type" value="Genomic_DNA"/>
</dbReference>
<comment type="function">
    <text evidence="7">Responsible for the coupling of flagellin expression to flagellar assembly by preventing expression of the flagellin genes when a component of the middle class of proteins is defective. It negatively regulates flagellar genes by inhibiting the activity of FliA by directly binding to FliA.</text>
</comment>
<keyword evidence="4" id="KW-1005">Bacterial flagellum biogenesis</keyword>
<evidence type="ECO:0000256" key="5">
    <source>
        <dbReference type="ARBA" id="ARBA00023015"/>
    </source>
</evidence>
<evidence type="ECO:0000313" key="12">
    <source>
        <dbReference type="Proteomes" id="UP000281112"/>
    </source>
</evidence>
<keyword evidence="11" id="KW-0282">Flagellum</keyword>
<protein>
    <recommendedName>
        <fullName evidence="2">Negative regulator of flagellin synthesis</fullName>
    </recommendedName>
    <alternativeName>
        <fullName evidence="8">Anti-sigma-28 factor</fullName>
    </alternativeName>
</protein>
<keyword evidence="11" id="KW-0969">Cilium</keyword>
<evidence type="ECO:0000256" key="4">
    <source>
        <dbReference type="ARBA" id="ARBA00022795"/>
    </source>
</evidence>
<comment type="similarity">
    <text evidence="1">Belongs to the FlgM family.</text>
</comment>
<dbReference type="OrthoDB" id="7064195at2"/>
<dbReference type="RefSeq" id="WP_124936110.1">
    <property type="nucleotide sequence ID" value="NZ_RJVQ01000002.1"/>
</dbReference>
<keyword evidence="5" id="KW-0805">Transcription regulation</keyword>
<keyword evidence="3" id="KW-0678">Repressor</keyword>
<evidence type="ECO:0000256" key="9">
    <source>
        <dbReference type="SAM" id="MobiDB-lite"/>
    </source>
</evidence>
<evidence type="ECO:0000256" key="6">
    <source>
        <dbReference type="ARBA" id="ARBA00023163"/>
    </source>
</evidence>
<proteinExistence type="inferred from homology"/>
<evidence type="ECO:0000256" key="3">
    <source>
        <dbReference type="ARBA" id="ARBA00022491"/>
    </source>
</evidence>
<dbReference type="GO" id="GO:0044781">
    <property type="term" value="P:bacterial-type flagellum organization"/>
    <property type="evidence" value="ECO:0007669"/>
    <property type="project" value="UniProtKB-KW"/>
</dbReference>
<dbReference type="Pfam" id="PF04316">
    <property type="entry name" value="FlgM"/>
    <property type="match status" value="1"/>
</dbReference>
<evidence type="ECO:0000256" key="2">
    <source>
        <dbReference type="ARBA" id="ARBA00017823"/>
    </source>
</evidence>
<evidence type="ECO:0000256" key="7">
    <source>
        <dbReference type="ARBA" id="ARBA00024739"/>
    </source>
</evidence>
<comment type="caution">
    <text evidence="11">The sequence shown here is derived from an EMBL/GenBank/DDBJ whole genome shotgun (WGS) entry which is preliminary data.</text>
</comment>
<evidence type="ECO:0000313" key="11">
    <source>
        <dbReference type="EMBL" id="RQW63988.1"/>
    </source>
</evidence>
<evidence type="ECO:0000259" key="10">
    <source>
        <dbReference type="Pfam" id="PF04316"/>
    </source>
</evidence>
<dbReference type="GO" id="GO:0045892">
    <property type="term" value="P:negative regulation of DNA-templated transcription"/>
    <property type="evidence" value="ECO:0007669"/>
    <property type="project" value="InterPro"/>
</dbReference>
<sequence>MAGIDNIRSGHSLTNTSRSSQRADNNSSDSKTQGAERSSSSGKDAVSISSQSKEIGNMHNQMASSPAFDSAKVQAIKEAIANGSYVVDPDKLAENMIKYEKELGGLS</sequence>
<organism evidence="11 12">
    <name type="scientific">Vibrio viridaestus</name>
    <dbReference type="NCBI Taxonomy" id="2487322"/>
    <lineage>
        <taxon>Bacteria</taxon>
        <taxon>Pseudomonadati</taxon>
        <taxon>Pseudomonadota</taxon>
        <taxon>Gammaproteobacteria</taxon>
        <taxon>Vibrionales</taxon>
        <taxon>Vibrionaceae</taxon>
        <taxon>Vibrio</taxon>
    </lineage>
</organism>
<feature type="region of interest" description="Disordered" evidence="9">
    <location>
        <begin position="1"/>
        <end position="68"/>
    </location>
</feature>
<evidence type="ECO:0000256" key="8">
    <source>
        <dbReference type="ARBA" id="ARBA00030117"/>
    </source>
</evidence>
<accession>A0A3N9TI66</accession>
<dbReference type="NCBIfam" id="TIGR03824">
    <property type="entry name" value="FlgM_jcvi"/>
    <property type="match status" value="1"/>
</dbReference>
<dbReference type="InterPro" id="IPR031316">
    <property type="entry name" value="FlgM_C"/>
</dbReference>
<evidence type="ECO:0000256" key="1">
    <source>
        <dbReference type="ARBA" id="ARBA00005322"/>
    </source>
</evidence>
<dbReference type="AlphaFoldDB" id="A0A3N9TI66"/>
<keyword evidence="6" id="KW-0804">Transcription</keyword>
<dbReference type="InterPro" id="IPR035890">
    <property type="entry name" value="Anti-sigma-28_factor_FlgM_sf"/>
</dbReference>
<name>A0A3N9TI66_9VIBR</name>
<dbReference type="Proteomes" id="UP000281112">
    <property type="component" value="Unassembled WGS sequence"/>
</dbReference>
<dbReference type="InterPro" id="IPR007412">
    <property type="entry name" value="FlgM"/>
</dbReference>
<reference evidence="11 12" key="1">
    <citation type="submission" date="2018-11" db="EMBL/GenBank/DDBJ databases">
        <title>Vibrio LJC006 sp. nov., isolated from seawater during the bloom of the enteromorpha.</title>
        <authorList>
            <person name="Liang J."/>
        </authorList>
    </citation>
    <scope>NUCLEOTIDE SEQUENCE [LARGE SCALE GENOMIC DNA]</scope>
    <source>
        <strain evidence="11 12">LJC006</strain>
    </source>
</reference>
<feature type="compositionally biased region" description="Polar residues" evidence="9">
    <location>
        <begin position="9"/>
        <end position="64"/>
    </location>
</feature>
<keyword evidence="11" id="KW-0966">Cell projection</keyword>
<gene>
    <name evidence="11" type="primary">flgM</name>
    <name evidence="11" type="ORF">EES38_05125</name>
</gene>